<name>A0A2R5FWU7_NOSCO</name>
<proteinExistence type="predicted"/>
<sequence>MHYATRTIRIGSSDESLGKVGYSLNTSILKKPYNYLRGCLKSPLVGIQKF</sequence>
<organism evidence="1 2">
    <name type="scientific">Nostoc commune NIES-4072</name>
    <dbReference type="NCBI Taxonomy" id="2005467"/>
    <lineage>
        <taxon>Bacteria</taxon>
        <taxon>Bacillati</taxon>
        <taxon>Cyanobacteriota</taxon>
        <taxon>Cyanophyceae</taxon>
        <taxon>Nostocales</taxon>
        <taxon>Nostocaceae</taxon>
        <taxon>Nostoc</taxon>
    </lineage>
</organism>
<protein>
    <submittedName>
        <fullName evidence="1">Uncharacterized protein</fullName>
    </submittedName>
</protein>
<accession>A0A2R5FWU7</accession>
<dbReference type="AlphaFoldDB" id="A0A2R5FWU7"/>
<gene>
    <name evidence="1" type="ORF">NIES4072_62500</name>
</gene>
<comment type="caution">
    <text evidence="1">The sequence shown here is derived from an EMBL/GenBank/DDBJ whole genome shotgun (WGS) entry which is preliminary data.</text>
</comment>
<dbReference type="Proteomes" id="UP000245124">
    <property type="component" value="Unassembled WGS sequence"/>
</dbReference>
<keyword evidence="2" id="KW-1185">Reference proteome</keyword>
<evidence type="ECO:0000313" key="1">
    <source>
        <dbReference type="EMBL" id="GBG22539.1"/>
    </source>
</evidence>
<dbReference type="EMBL" id="BDUD01000001">
    <property type="protein sequence ID" value="GBG22539.1"/>
    <property type="molecule type" value="Genomic_DNA"/>
</dbReference>
<reference evidence="1 2" key="1">
    <citation type="submission" date="2017-06" db="EMBL/GenBank/DDBJ databases">
        <title>Genome sequencing of cyanobaciteial culture collection at National Institute for Environmental Studies (NIES).</title>
        <authorList>
            <person name="Hirose Y."/>
            <person name="Shimura Y."/>
            <person name="Fujisawa T."/>
            <person name="Nakamura Y."/>
            <person name="Kawachi M."/>
        </authorList>
    </citation>
    <scope>NUCLEOTIDE SEQUENCE [LARGE SCALE GENOMIC DNA]</scope>
    <source>
        <strain evidence="1 2">NIES-4072</strain>
    </source>
</reference>
<evidence type="ECO:0000313" key="2">
    <source>
        <dbReference type="Proteomes" id="UP000245124"/>
    </source>
</evidence>